<gene>
    <name evidence="2" type="ORF">FAES_5374</name>
</gene>
<keyword evidence="3" id="KW-1185">Reference proteome</keyword>
<accession>I0KGX0</accession>
<dbReference type="AlphaFoldDB" id="I0KGX0"/>
<name>I0KGX0_9BACT</name>
<evidence type="ECO:0000313" key="2">
    <source>
        <dbReference type="EMBL" id="CCH03373.1"/>
    </source>
</evidence>
<feature type="transmembrane region" description="Helical" evidence="1">
    <location>
        <begin position="81"/>
        <end position="101"/>
    </location>
</feature>
<dbReference type="Proteomes" id="UP000011058">
    <property type="component" value="Chromosome"/>
</dbReference>
<feature type="transmembrane region" description="Helical" evidence="1">
    <location>
        <begin position="12"/>
        <end position="32"/>
    </location>
</feature>
<proteinExistence type="predicted"/>
<evidence type="ECO:0000256" key="1">
    <source>
        <dbReference type="SAM" id="Phobius"/>
    </source>
</evidence>
<sequence length="138" mass="14886">MLTVLPAINWLSVLVAFVLYFGLGAFWYLFLFPKPYRISLGRSANEPQSGNPLYIVGPAVCSLIITLTSAVLLYALNVTSYGAATLFAAVVGGGYLVTNTVNIAINPNIPRPFLYGLITGSYHFVGLLLISLLLVAMR</sequence>
<evidence type="ECO:0008006" key="4">
    <source>
        <dbReference type="Google" id="ProtNLM"/>
    </source>
</evidence>
<dbReference type="RefSeq" id="WP_015334470.1">
    <property type="nucleotide sequence ID" value="NC_020054.1"/>
</dbReference>
<dbReference type="HOGENOM" id="CLU_1702348_0_0_10"/>
<protein>
    <recommendedName>
        <fullName evidence="4">DUF1761 domain-containing protein</fullName>
    </recommendedName>
</protein>
<reference evidence="2 3" key="1">
    <citation type="journal article" date="2012" name="J. Bacteriol.">
        <title>Genome Sequence of Fibrella aestuarina BUZ 2T, a Filamentous Marine Bacterium.</title>
        <authorList>
            <person name="Filippini M."/>
            <person name="Qi W."/>
            <person name="Blom J."/>
            <person name="Goesmann A."/>
            <person name="Smits T.H."/>
            <person name="Bagheri H.C."/>
        </authorList>
    </citation>
    <scope>NUCLEOTIDE SEQUENCE [LARGE SCALE GENOMIC DNA]</scope>
    <source>
        <strain evidence="3">BUZ 2T</strain>
    </source>
</reference>
<dbReference type="OrthoDB" id="2623652at2"/>
<keyword evidence="1" id="KW-0812">Transmembrane</keyword>
<dbReference type="EMBL" id="HE796683">
    <property type="protein sequence ID" value="CCH03373.1"/>
    <property type="molecule type" value="Genomic_DNA"/>
</dbReference>
<dbReference type="InterPro" id="IPR013879">
    <property type="entry name" value="DUF1761"/>
</dbReference>
<evidence type="ECO:0000313" key="3">
    <source>
        <dbReference type="Proteomes" id="UP000011058"/>
    </source>
</evidence>
<keyword evidence="1" id="KW-0472">Membrane</keyword>
<feature type="transmembrane region" description="Helical" evidence="1">
    <location>
        <begin position="113"/>
        <end position="137"/>
    </location>
</feature>
<dbReference type="PATRIC" id="fig|1166018.3.peg.2350"/>
<feature type="transmembrane region" description="Helical" evidence="1">
    <location>
        <begin position="53"/>
        <end position="75"/>
    </location>
</feature>
<dbReference type="eggNOG" id="ENOG5032U2F">
    <property type="taxonomic scope" value="Bacteria"/>
</dbReference>
<keyword evidence="1" id="KW-1133">Transmembrane helix</keyword>
<dbReference type="Pfam" id="PF08570">
    <property type="entry name" value="DUF1761"/>
    <property type="match status" value="1"/>
</dbReference>
<dbReference type="KEGG" id="fae:FAES_5374"/>
<organism evidence="2 3">
    <name type="scientific">Fibrella aestuarina BUZ 2</name>
    <dbReference type="NCBI Taxonomy" id="1166018"/>
    <lineage>
        <taxon>Bacteria</taxon>
        <taxon>Pseudomonadati</taxon>
        <taxon>Bacteroidota</taxon>
        <taxon>Cytophagia</taxon>
        <taxon>Cytophagales</taxon>
        <taxon>Spirosomataceae</taxon>
        <taxon>Fibrella</taxon>
    </lineage>
</organism>